<evidence type="ECO:0000313" key="9">
    <source>
        <dbReference type="Proteomes" id="UP000649179"/>
    </source>
</evidence>
<comment type="subcellular location">
    <subcellularLocation>
        <location evidence="1">Membrane</location>
        <topology evidence="1">Multi-pass membrane protein</topology>
    </subcellularLocation>
</comment>
<keyword evidence="4 7" id="KW-1133">Transmembrane helix</keyword>
<reference evidence="8" key="2">
    <citation type="submission" date="2020-09" db="EMBL/GenBank/DDBJ databases">
        <authorList>
            <person name="Sun Q."/>
            <person name="Zhou Y."/>
        </authorList>
    </citation>
    <scope>NUCLEOTIDE SEQUENCE</scope>
    <source>
        <strain evidence="8">CGMCC 1.16067</strain>
    </source>
</reference>
<name>A0A917BKG1_9ACTN</name>
<reference evidence="8" key="1">
    <citation type="journal article" date="2014" name="Int. J. Syst. Evol. Microbiol.">
        <title>Complete genome sequence of Corynebacterium casei LMG S-19264T (=DSM 44701T), isolated from a smear-ripened cheese.</title>
        <authorList>
            <consortium name="US DOE Joint Genome Institute (JGI-PGF)"/>
            <person name="Walter F."/>
            <person name="Albersmeier A."/>
            <person name="Kalinowski J."/>
            <person name="Ruckert C."/>
        </authorList>
    </citation>
    <scope>NUCLEOTIDE SEQUENCE</scope>
    <source>
        <strain evidence="8">CGMCC 1.16067</strain>
    </source>
</reference>
<comment type="caution">
    <text evidence="8">The sequence shown here is derived from an EMBL/GenBank/DDBJ whole genome shotgun (WGS) entry which is preliminary data.</text>
</comment>
<feature type="transmembrane region" description="Helical" evidence="7">
    <location>
        <begin position="36"/>
        <end position="56"/>
    </location>
</feature>
<evidence type="ECO:0000256" key="6">
    <source>
        <dbReference type="SAM" id="MobiDB-lite"/>
    </source>
</evidence>
<evidence type="ECO:0000256" key="7">
    <source>
        <dbReference type="SAM" id="Phobius"/>
    </source>
</evidence>
<dbReference type="PANTHER" id="PTHR31123:SF1">
    <property type="entry name" value="ACCUMULATION OF DYADS PROTEIN 2-RELATED"/>
    <property type="match status" value="1"/>
</dbReference>
<organism evidence="8 9">
    <name type="scientific">Marmoricola endophyticus</name>
    <dbReference type="NCBI Taxonomy" id="2040280"/>
    <lineage>
        <taxon>Bacteria</taxon>
        <taxon>Bacillati</taxon>
        <taxon>Actinomycetota</taxon>
        <taxon>Actinomycetes</taxon>
        <taxon>Propionibacteriales</taxon>
        <taxon>Nocardioidaceae</taxon>
        <taxon>Marmoricola</taxon>
    </lineage>
</organism>
<sequence length="215" mass="22266">MSRAKRSMPPGPSSPQAPSESAPTGFGSHIANPAPLGLGAFAMTTMVLSFVNAGLVPETVEPVVFGLALAYGGGAQLLAGMWEFAKGNVFGATAFSSFGAFWLSFWWLTAHLEGYGIPEGDIGKGLGLYLIVWGVFTAYMTVAATKESVAVLTVFELLTVTFLLLGIGNMAGVEGLVKAGGYVGILTALAAWYASFGGVTAYTHGRSLVPMGERS</sequence>
<proteinExistence type="inferred from homology"/>
<feature type="transmembrane region" description="Helical" evidence="7">
    <location>
        <begin position="122"/>
        <end position="142"/>
    </location>
</feature>
<dbReference type="GO" id="GO:0005886">
    <property type="term" value="C:plasma membrane"/>
    <property type="evidence" value="ECO:0007669"/>
    <property type="project" value="TreeGrafter"/>
</dbReference>
<keyword evidence="5 7" id="KW-0472">Membrane</keyword>
<dbReference type="InterPro" id="IPR000791">
    <property type="entry name" value="Gpr1/Fun34/SatP-like"/>
</dbReference>
<feature type="transmembrane region" description="Helical" evidence="7">
    <location>
        <begin position="62"/>
        <end position="82"/>
    </location>
</feature>
<evidence type="ECO:0000256" key="3">
    <source>
        <dbReference type="ARBA" id="ARBA00022692"/>
    </source>
</evidence>
<dbReference type="PANTHER" id="PTHR31123">
    <property type="entry name" value="ACCUMULATION OF DYADS PROTEIN 2-RELATED"/>
    <property type="match status" value="1"/>
</dbReference>
<gene>
    <name evidence="8" type="primary">yaaH</name>
    <name evidence="8" type="ORF">GCM10011519_24260</name>
</gene>
<keyword evidence="3 7" id="KW-0812">Transmembrane</keyword>
<dbReference type="Proteomes" id="UP000649179">
    <property type="component" value="Unassembled WGS sequence"/>
</dbReference>
<feature type="transmembrane region" description="Helical" evidence="7">
    <location>
        <begin position="179"/>
        <end position="202"/>
    </location>
</feature>
<evidence type="ECO:0000256" key="5">
    <source>
        <dbReference type="ARBA" id="ARBA00023136"/>
    </source>
</evidence>
<dbReference type="InterPro" id="IPR047622">
    <property type="entry name" value="GPR1_FUN34_YAAH"/>
</dbReference>
<dbReference type="PROSITE" id="PS01114">
    <property type="entry name" value="GPR1_FUN34_YAAH"/>
    <property type="match status" value="1"/>
</dbReference>
<evidence type="ECO:0000256" key="4">
    <source>
        <dbReference type="ARBA" id="ARBA00022989"/>
    </source>
</evidence>
<feature type="transmembrane region" description="Helical" evidence="7">
    <location>
        <begin position="89"/>
        <end position="110"/>
    </location>
</feature>
<evidence type="ECO:0000256" key="2">
    <source>
        <dbReference type="ARBA" id="ARBA00005587"/>
    </source>
</evidence>
<keyword evidence="9" id="KW-1185">Reference proteome</keyword>
<dbReference type="EMBL" id="BMKQ01000001">
    <property type="protein sequence ID" value="GGF49449.1"/>
    <property type="molecule type" value="Genomic_DNA"/>
</dbReference>
<dbReference type="Pfam" id="PF01184">
    <property type="entry name" value="Gpr1_Fun34_YaaH"/>
    <property type="match status" value="1"/>
</dbReference>
<evidence type="ECO:0000256" key="1">
    <source>
        <dbReference type="ARBA" id="ARBA00004141"/>
    </source>
</evidence>
<comment type="similarity">
    <text evidence="2">Belongs to the acetate uptake transporter (AceTr) (TC 2.A.96) family.</text>
</comment>
<dbReference type="InterPro" id="IPR051633">
    <property type="entry name" value="AceTr"/>
</dbReference>
<evidence type="ECO:0000313" key="8">
    <source>
        <dbReference type="EMBL" id="GGF49449.1"/>
    </source>
</evidence>
<dbReference type="AlphaFoldDB" id="A0A917BKG1"/>
<protein>
    <submittedName>
        <fullName evidence="8">Uncharacterized protein</fullName>
    </submittedName>
</protein>
<accession>A0A917BKG1</accession>
<dbReference type="GO" id="GO:0015123">
    <property type="term" value="F:acetate transmembrane transporter activity"/>
    <property type="evidence" value="ECO:0007669"/>
    <property type="project" value="TreeGrafter"/>
</dbReference>
<dbReference type="NCBIfam" id="NF038013">
    <property type="entry name" value="AceTr_1"/>
    <property type="match status" value="1"/>
</dbReference>
<feature type="transmembrane region" description="Helical" evidence="7">
    <location>
        <begin position="149"/>
        <end position="167"/>
    </location>
</feature>
<dbReference type="RefSeq" id="WP_229660822.1">
    <property type="nucleotide sequence ID" value="NZ_BMKQ01000001.1"/>
</dbReference>
<feature type="region of interest" description="Disordered" evidence="6">
    <location>
        <begin position="1"/>
        <end position="25"/>
    </location>
</feature>